<sequence>MQDLRRRLRDVCVEYQANGPTAKLLYQKEQSKDAASRHLMTYASRRWNPLANPSSPISCPTSKSQRLKLANRQRCRTEVLSFDGNILRYVLIKFCGVNQDFQKLISTQLIVIISESFRFLN</sequence>
<name>M1BI75_SOLTU</name>
<proteinExistence type="predicted"/>
<organism evidence="1 2">
    <name type="scientific">Solanum tuberosum</name>
    <name type="common">Potato</name>
    <dbReference type="NCBI Taxonomy" id="4113"/>
    <lineage>
        <taxon>Eukaryota</taxon>
        <taxon>Viridiplantae</taxon>
        <taxon>Streptophyta</taxon>
        <taxon>Embryophyta</taxon>
        <taxon>Tracheophyta</taxon>
        <taxon>Spermatophyta</taxon>
        <taxon>Magnoliopsida</taxon>
        <taxon>eudicotyledons</taxon>
        <taxon>Gunneridae</taxon>
        <taxon>Pentapetalae</taxon>
        <taxon>asterids</taxon>
        <taxon>lamiids</taxon>
        <taxon>Solanales</taxon>
        <taxon>Solanaceae</taxon>
        <taxon>Solanoideae</taxon>
        <taxon>Solaneae</taxon>
        <taxon>Solanum</taxon>
    </lineage>
</organism>
<evidence type="ECO:0000313" key="2">
    <source>
        <dbReference type="Proteomes" id="UP000011115"/>
    </source>
</evidence>
<keyword evidence="2" id="KW-1185">Reference proteome</keyword>
<reference evidence="2" key="1">
    <citation type="journal article" date="2011" name="Nature">
        <title>Genome sequence and analysis of the tuber crop potato.</title>
        <authorList>
            <consortium name="The Potato Genome Sequencing Consortium"/>
        </authorList>
    </citation>
    <scope>NUCLEOTIDE SEQUENCE [LARGE SCALE GENOMIC DNA]</scope>
    <source>
        <strain evidence="2">cv. DM1-3 516 R44</strain>
    </source>
</reference>
<dbReference type="ExpressionAtlas" id="M1BI75">
    <property type="expression patterns" value="baseline"/>
</dbReference>
<dbReference type="Gramene" id="PGSC0003DMT400045793">
    <property type="protein sequence ID" value="PGSC0003DMT400045793"/>
    <property type="gene ID" value="PGSC0003DMG400017755"/>
</dbReference>
<reference evidence="1" key="2">
    <citation type="submission" date="2015-06" db="UniProtKB">
        <authorList>
            <consortium name="EnsemblPlants"/>
        </authorList>
    </citation>
    <scope>IDENTIFICATION</scope>
    <source>
        <strain evidence="1">DM1-3 516 R44</strain>
    </source>
</reference>
<protein>
    <submittedName>
        <fullName evidence="1">Uncharacterized protein</fullName>
    </submittedName>
</protein>
<evidence type="ECO:0000313" key="1">
    <source>
        <dbReference type="EnsemblPlants" id="PGSC0003DMT400045793"/>
    </source>
</evidence>
<dbReference type="EnsemblPlants" id="PGSC0003DMT400045793">
    <property type="protein sequence ID" value="PGSC0003DMT400045793"/>
    <property type="gene ID" value="PGSC0003DMG400017755"/>
</dbReference>
<dbReference type="Proteomes" id="UP000011115">
    <property type="component" value="Unassembled WGS sequence"/>
</dbReference>
<accession>M1BI75</accession>
<dbReference type="AlphaFoldDB" id="M1BI75"/>
<dbReference type="HOGENOM" id="CLU_2042194_0_0_1"/>